<reference evidence="3 4" key="1">
    <citation type="submission" date="2016-03" db="EMBL/GenBank/DDBJ databases">
        <title>How can Kluyveromyces marxianus grow so fast - potential evolutionary course in Saccharomyces Complex revealed by comparative genomics.</title>
        <authorList>
            <person name="Mo W."/>
            <person name="Lu W."/>
            <person name="Yang X."/>
            <person name="Qi J."/>
            <person name="Lv H."/>
        </authorList>
    </citation>
    <scope>NUCLEOTIDE SEQUENCE [LARGE SCALE GENOMIC DNA]</scope>
    <source>
        <strain evidence="3 4">FIM1</strain>
    </source>
</reference>
<dbReference type="PROSITE" id="PS50191">
    <property type="entry name" value="CRAL_TRIO"/>
    <property type="match status" value="1"/>
</dbReference>
<evidence type="ECO:0000313" key="4">
    <source>
        <dbReference type="Proteomes" id="UP000422736"/>
    </source>
</evidence>
<dbReference type="Pfam" id="PF00650">
    <property type="entry name" value="CRAL_TRIO"/>
    <property type="match status" value="1"/>
</dbReference>
<proteinExistence type="predicted"/>
<accession>A0ABX6F0C5</accession>
<dbReference type="SUPFAM" id="SSF52087">
    <property type="entry name" value="CRAL/TRIO domain"/>
    <property type="match status" value="1"/>
</dbReference>
<name>A0ABX6F0C5_KLUMA</name>
<dbReference type="Pfam" id="PF03765">
    <property type="entry name" value="CRAL_TRIO_N"/>
    <property type="match status" value="1"/>
</dbReference>
<feature type="domain" description="CRAL-TRIO" evidence="2">
    <location>
        <begin position="206"/>
        <end position="357"/>
    </location>
</feature>
<evidence type="ECO:0000256" key="1">
    <source>
        <dbReference type="SAM" id="MobiDB-lite"/>
    </source>
</evidence>
<dbReference type="PANTHER" id="PTHR46590:SF1">
    <property type="entry name" value="PHOSPHATIDYLINOSITOL TRANSFER PROTEIN CSR1"/>
    <property type="match status" value="1"/>
</dbReference>
<dbReference type="InterPro" id="IPR001251">
    <property type="entry name" value="CRAL-TRIO_dom"/>
</dbReference>
<dbReference type="SMART" id="SM01100">
    <property type="entry name" value="CRAL_TRIO_N"/>
    <property type="match status" value="1"/>
</dbReference>
<feature type="region of interest" description="Disordered" evidence="1">
    <location>
        <begin position="50"/>
        <end position="110"/>
    </location>
</feature>
<dbReference type="InterPro" id="IPR036273">
    <property type="entry name" value="CRAL/TRIO_N_dom_sf"/>
</dbReference>
<gene>
    <name evidence="3" type="primary">CSR1</name>
    <name evidence="3" type="ORF">FIM1_4383</name>
</gene>
<feature type="compositionally biased region" description="Low complexity" evidence="1">
    <location>
        <begin position="50"/>
        <end position="70"/>
    </location>
</feature>
<evidence type="ECO:0000259" key="2">
    <source>
        <dbReference type="PROSITE" id="PS50191"/>
    </source>
</evidence>
<evidence type="ECO:0000313" key="3">
    <source>
        <dbReference type="EMBL" id="QGN18065.1"/>
    </source>
</evidence>
<dbReference type="InterPro" id="IPR036865">
    <property type="entry name" value="CRAL-TRIO_dom_sf"/>
</dbReference>
<keyword evidence="4" id="KW-1185">Reference proteome</keyword>
<protein>
    <submittedName>
        <fullName evidence="3">Phosphatidylinositol transfer protein CSR1</fullName>
    </submittedName>
</protein>
<dbReference type="InterPro" id="IPR011074">
    <property type="entry name" value="CRAL/TRIO_N_dom"/>
</dbReference>
<dbReference type="Proteomes" id="UP000422736">
    <property type="component" value="Chromosome 7"/>
</dbReference>
<dbReference type="CDD" id="cd00170">
    <property type="entry name" value="SEC14"/>
    <property type="match status" value="1"/>
</dbReference>
<dbReference type="InterPro" id="IPR052432">
    <property type="entry name" value="PITP/CRAL-TRIO"/>
</dbReference>
<dbReference type="SUPFAM" id="SSF46938">
    <property type="entry name" value="CRAL/TRIO N-terminal domain"/>
    <property type="match status" value="1"/>
</dbReference>
<dbReference type="SMART" id="SM00516">
    <property type="entry name" value="SEC14"/>
    <property type="match status" value="1"/>
</dbReference>
<dbReference type="Gene3D" id="3.40.525.10">
    <property type="entry name" value="CRAL-TRIO lipid binding domain"/>
    <property type="match status" value="1"/>
</dbReference>
<sequence length="448" mass="51635">MSKPQSQPGRIDTLTPEEELKLKQVWAHLFHSWGIPVDSSKVLTHSNASIRRSDSVSSSHSHATTASKKSSGGKLFGRFRKSSKHEKKEPTGQHHTRHSRTSSVTSTRSRESIEAMYNPNMIHEALKGLKPEEIRSNLWEMLRTDYPDNLILRFLRARKWDTDKTLSMLSNSLHWRLKESHPDEIIKRGELGAYQDGKAGLVKNIELRKAVIHGYDKAGHPLVYIRPRKHFSSDQTEQELELYSLLIIEQARLFLREPTDAATILFDLQGFTMSNMDYAPVKYLISCFEAHYPECLGKLFIHKAPWIFPPIWNIIKNWLDPVVASKIVFTKSAKDLAKYIPDEYIPKSLGGECTYDYDNYSKPDGSLDTKLDKKDELEVVMEERHSIVEKFIQATVSWIEAGDKETSAKFLDAKIELSKELTRNYVKLDPYIRSRSFYDYEGTLKIEE</sequence>
<dbReference type="PANTHER" id="PTHR46590">
    <property type="entry name" value="PHOSPHATIDYLINOSITOL TRANSFER PROTEIN CSR1-RELATED"/>
    <property type="match status" value="1"/>
</dbReference>
<organism evidence="3 4">
    <name type="scientific">Kluyveromyces marxianus</name>
    <name type="common">Yeast</name>
    <name type="synonym">Candida kefyr</name>
    <dbReference type="NCBI Taxonomy" id="4911"/>
    <lineage>
        <taxon>Eukaryota</taxon>
        <taxon>Fungi</taxon>
        <taxon>Dikarya</taxon>
        <taxon>Ascomycota</taxon>
        <taxon>Saccharomycotina</taxon>
        <taxon>Saccharomycetes</taxon>
        <taxon>Saccharomycetales</taxon>
        <taxon>Saccharomycetaceae</taxon>
        <taxon>Kluyveromyces</taxon>
    </lineage>
</organism>
<dbReference type="EMBL" id="CP015061">
    <property type="protein sequence ID" value="QGN18065.1"/>
    <property type="molecule type" value="Genomic_DNA"/>
</dbReference>